<evidence type="ECO:0000313" key="1">
    <source>
        <dbReference type="EMBL" id="GJN38643.1"/>
    </source>
</evidence>
<gene>
    <name evidence="1" type="primary">gb27704</name>
    <name evidence="1" type="ORF">PR202_gb27704</name>
</gene>
<protein>
    <submittedName>
        <fullName evidence="1">Uncharacterized protein</fullName>
    </submittedName>
</protein>
<sequence length="189" mass="20111">MRSLAAWHFELSEERDGCVARVAEIDGGGGAASRRKQGGLWGGVFAKCPLLWIATISRTPVRILSSAPPLAAGRCPPCRNREGPPYTSLNHQELAEFPAPLSHLPPSEALSRATRAHSGIWHGGILLSLRRVACECRGAPLVAPCPGLWTLDVRALELVLADSSVGHISPQPLHVAAVSSIPWPIPPPL</sequence>
<evidence type="ECO:0000313" key="2">
    <source>
        <dbReference type="Proteomes" id="UP001054889"/>
    </source>
</evidence>
<comment type="caution">
    <text evidence="1">The sequence shown here is derived from an EMBL/GenBank/DDBJ whole genome shotgun (WGS) entry which is preliminary data.</text>
</comment>
<proteinExistence type="predicted"/>
<dbReference type="Proteomes" id="UP001054889">
    <property type="component" value="Unassembled WGS sequence"/>
</dbReference>
<keyword evidence="2" id="KW-1185">Reference proteome</keyword>
<name>A0AAV5FUV7_ELECO</name>
<reference evidence="1" key="1">
    <citation type="journal article" date="2018" name="DNA Res.">
        <title>Multiple hybrid de novo genome assembly of finger millet, an orphan allotetraploid crop.</title>
        <authorList>
            <person name="Hatakeyama M."/>
            <person name="Aluri S."/>
            <person name="Balachadran M.T."/>
            <person name="Sivarajan S.R."/>
            <person name="Patrignani A."/>
            <person name="Gruter S."/>
            <person name="Poveda L."/>
            <person name="Shimizu-Inatsugi R."/>
            <person name="Baeten J."/>
            <person name="Francoijs K.J."/>
            <person name="Nataraja K.N."/>
            <person name="Reddy Y.A.N."/>
            <person name="Phadnis S."/>
            <person name="Ravikumar R.L."/>
            <person name="Schlapbach R."/>
            <person name="Sreeman S.M."/>
            <person name="Shimizu K.K."/>
        </authorList>
    </citation>
    <scope>NUCLEOTIDE SEQUENCE</scope>
</reference>
<organism evidence="1 2">
    <name type="scientific">Eleusine coracana subsp. coracana</name>
    <dbReference type="NCBI Taxonomy" id="191504"/>
    <lineage>
        <taxon>Eukaryota</taxon>
        <taxon>Viridiplantae</taxon>
        <taxon>Streptophyta</taxon>
        <taxon>Embryophyta</taxon>
        <taxon>Tracheophyta</taxon>
        <taxon>Spermatophyta</taxon>
        <taxon>Magnoliopsida</taxon>
        <taxon>Liliopsida</taxon>
        <taxon>Poales</taxon>
        <taxon>Poaceae</taxon>
        <taxon>PACMAD clade</taxon>
        <taxon>Chloridoideae</taxon>
        <taxon>Cynodonteae</taxon>
        <taxon>Eleusininae</taxon>
        <taxon>Eleusine</taxon>
    </lineage>
</organism>
<dbReference type="AlphaFoldDB" id="A0AAV5FUV7"/>
<reference evidence="1" key="2">
    <citation type="submission" date="2021-12" db="EMBL/GenBank/DDBJ databases">
        <title>Resequencing data analysis of finger millet.</title>
        <authorList>
            <person name="Hatakeyama M."/>
            <person name="Aluri S."/>
            <person name="Balachadran M.T."/>
            <person name="Sivarajan S.R."/>
            <person name="Poveda L."/>
            <person name="Shimizu-Inatsugi R."/>
            <person name="Schlapbach R."/>
            <person name="Sreeman S.M."/>
            <person name="Shimizu K.K."/>
        </authorList>
    </citation>
    <scope>NUCLEOTIDE SEQUENCE</scope>
</reference>
<dbReference type="EMBL" id="BQKI01000097">
    <property type="protein sequence ID" value="GJN38643.1"/>
    <property type="molecule type" value="Genomic_DNA"/>
</dbReference>
<accession>A0AAV5FUV7</accession>